<gene>
    <name evidence="1" type="ORF">DB31_5976</name>
</gene>
<keyword evidence="2" id="KW-1185">Reference proteome</keyword>
<accession>A0A085VXE2</accession>
<proteinExistence type="predicted"/>
<organism evidence="1 2">
    <name type="scientific">Hyalangium minutum</name>
    <dbReference type="NCBI Taxonomy" id="394096"/>
    <lineage>
        <taxon>Bacteria</taxon>
        <taxon>Pseudomonadati</taxon>
        <taxon>Myxococcota</taxon>
        <taxon>Myxococcia</taxon>
        <taxon>Myxococcales</taxon>
        <taxon>Cystobacterineae</taxon>
        <taxon>Archangiaceae</taxon>
        <taxon>Hyalangium</taxon>
    </lineage>
</organism>
<sequence>MGPPEIFGVTLPFVPNADTEEVAERPTRVCAQSMGALLAKAEPQIELAALPPEARRCLAARLYLKCAEGLLALFPEEGIPGSWLDFPAERRLHLAVLATAKRFKDESCKGVVFPIRAEHAIVQVGRVWEQRLDEGKL</sequence>
<evidence type="ECO:0000313" key="2">
    <source>
        <dbReference type="Proteomes" id="UP000028725"/>
    </source>
</evidence>
<dbReference type="AlphaFoldDB" id="A0A085VXE2"/>
<dbReference type="EMBL" id="JMCB01000031">
    <property type="protein sequence ID" value="KFE60105.1"/>
    <property type="molecule type" value="Genomic_DNA"/>
</dbReference>
<evidence type="ECO:0000313" key="1">
    <source>
        <dbReference type="EMBL" id="KFE60105.1"/>
    </source>
</evidence>
<comment type="caution">
    <text evidence="1">The sequence shown here is derived from an EMBL/GenBank/DDBJ whole genome shotgun (WGS) entry which is preliminary data.</text>
</comment>
<name>A0A085VXE2_9BACT</name>
<dbReference type="Proteomes" id="UP000028725">
    <property type="component" value="Unassembled WGS sequence"/>
</dbReference>
<protein>
    <submittedName>
        <fullName evidence="1">Uncharacterized protein</fullName>
    </submittedName>
</protein>
<reference evidence="1 2" key="1">
    <citation type="submission" date="2014-04" db="EMBL/GenBank/DDBJ databases">
        <title>Genome assembly of Hyalangium minutum DSM 14724.</title>
        <authorList>
            <person name="Sharma G."/>
            <person name="Subramanian S."/>
        </authorList>
    </citation>
    <scope>NUCLEOTIDE SEQUENCE [LARGE SCALE GENOMIC DNA]</scope>
    <source>
        <strain evidence="1 2">DSM 14724</strain>
    </source>
</reference>